<keyword evidence="1" id="KW-0812">Transmembrane</keyword>
<keyword evidence="1" id="KW-0472">Membrane</keyword>
<dbReference type="Proteomes" id="UP001365128">
    <property type="component" value="Unassembled WGS sequence"/>
</dbReference>
<organism evidence="2 3">
    <name type="scientific">Phyllosticta citricarpa</name>
    <dbReference type="NCBI Taxonomy" id="55181"/>
    <lineage>
        <taxon>Eukaryota</taxon>
        <taxon>Fungi</taxon>
        <taxon>Dikarya</taxon>
        <taxon>Ascomycota</taxon>
        <taxon>Pezizomycotina</taxon>
        <taxon>Dothideomycetes</taxon>
        <taxon>Dothideomycetes incertae sedis</taxon>
        <taxon>Botryosphaeriales</taxon>
        <taxon>Phyllostictaceae</taxon>
        <taxon>Phyllosticta</taxon>
    </lineage>
</organism>
<reference evidence="2 3" key="1">
    <citation type="submission" date="2024-04" db="EMBL/GenBank/DDBJ databases">
        <title>Phyllosticta paracitricarpa is synonymous to the EU quarantine fungus P. citricarpa based on phylogenomic analyses.</title>
        <authorList>
            <consortium name="Lawrence Berkeley National Laboratory"/>
            <person name="Van Ingen-Buijs V.A."/>
            <person name="Van Westerhoven A.C."/>
            <person name="Haridas S."/>
            <person name="Skiadas P."/>
            <person name="Martin F."/>
            <person name="Groenewald J.Z."/>
            <person name="Crous P.W."/>
            <person name="Seidl M.F."/>
        </authorList>
    </citation>
    <scope>NUCLEOTIDE SEQUENCE [LARGE SCALE GENOMIC DNA]</scope>
    <source>
        <strain evidence="2 3">CBS 122670</strain>
    </source>
</reference>
<name>A0ABR1M616_9PEZI</name>
<evidence type="ECO:0000313" key="3">
    <source>
        <dbReference type="Proteomes" id="UP001365128"/>
    </source>
</evidence>
<comment type="caution">
    <text evidence="2">The sequence shown here is derived from an EMBL/GenBank/DDBJ whole genome shotgun (WGS) entry which is preliminary data.</text>
</comment>
<protein>
    <recommendedName>
        <fullName evidence="4">Transmembrane protein</fullName>
    </recommendedName>
</protein>
<proteinExistence type="predicted"/>
<keyword evidence="3" id="KW-1185">Reference proteome</keyword>
<evidence type="ECO:0000256" key="1">
    <source>
        <dbReference type="SAM" id="Phobius"/>
    </source>
</evidence>
<sequence length="163" mass="18969">MTSRRFRSLESVSRGFASFPTRPLLSRSLSFLPLVCHLYRQHGWLSTFTFYGAWFYFSQALILFRACILRLMTFLLLQSFHACTFTTWARWFYYFGCFHTVECSASSHRRLGRFCWQLQGFRVSPLLHHGMFFFLCIPCLRGDSQALQIGSWAALHSGVSCGC</sequence>
<accession>A0ABR1M616</accession>
<evidence type="ECO:0000313" key="2">
    <source>
        <dbReference type="EMBL" id="KAK7543042.1"/>
    </source>
</evidence>
<evidence type="ECO:0008006" key="4">
    <source>
        <dbReference type="Google" id="ProtNLM"/>
    </source>
</evidence>
<keyword evidence="1" id="KW-1133">Transmembrane helix</keyword>
<dbReference type="EMBL" id="JBBPDW010000022">
    <property type="protein sequence ID" value="KAK7543042.1"/>
    <property type="molecule type" value="Genomic_DNA"/>
</dbReference>
<gene>
    <name evidence="2" type="ORF">IWX46DRAFT_604365</name>
</gene>
<feature type="transmembrane region" description="Helical" evidence="1">
    <location>
        <begin position="53"/>
        <end position="77"/>
    </location>
</feature>